<evidence type="ECO:0000313" key="2">
    <source>
        <dbReference type="EMBL" id="MSS65028.1"/>
    </source>
</evidence>
<sequence length="65" mass="7168">MNSKIINTMWSISLMVIGIATLFLIGANIFTMRLPDMIVRTLGIIDLVSLAVLVFSTVKKAKSKK</sequence>
<keyword evidence="1" id="KW-1133">Transmembrane helix</keyword>
<accession>A0A6L5Y3V0</accession>
<dbReference type="Proteomes" id="UP000482209">
    <property type="component" value="Unassembled WGS sequence"/>
</dbReference>
<proteinExistence type="predicted"/>
<gene>
    <name evidence="2" type="ORF">FYJ58_14325</name>
</gene>
<comment type="caution">
    <text evidence="2">The sequence shown here is derived from an EMBL/GenBank/DDBJ whole genome shotgun (WGS) entry which is preliminary data.</text>
</comment>
<protein>
    <submittedName>
        <fullName evidence="2">Uncharacterized protein</fullName>
    </submittedName>
</protein>
<feature type="transmembrane region" description="Helical" evidence="1">
    <location>
        <begin position="12"/>
        <end position="31"/>
    </location>
</feature>
<keyword evidence="1" id="KW-0812">Transmembrane</keyword>
<evidence type="ECO:0000313" key="3">
    <source>
        <dbReference type="Proteomes" id="UP000482209"/>
    </source>
</evidence>
<dbReference type="EMBL" id="VUMT01000052">
    <property type="protein sequence ID" value="MSS65028.1"/>
    <property type="molecule type" value="Genomic_DNA"/>
</dbReference>
<dbReference type="AlphaFoldDB" id="A0A6L5Y3V0"/>
<reference evidence="2 3" key="1">
    <citation type="submission" date="2019-08" db="EMBL/GenBank/DDBJ databases">
        <title>In-depth cultivation of the pig gut microbiome towards novel bacterial diversity and tailored functional studies.</title>
        <authorList>
            <person name="Wylensek D."/>
            <person name="Hitch T.C.A."/>
            <person name="Clavel T."/>
        </authorList>
    </citation>
    <scope>NUCLEOTIDE SEQUENCE [LARGE SCALE GENOMIC DNA]</scope>
    <source>
        <strain evidence="2 3">WCA-693-APC-MOT-I</strain>
    </source>
</reference>
<dbReference type="RefSeq" id="WP_154520374.1">
    <property type="nucleotide sequence ID" value="NZ_VUMT01000052.1"/>
</dbReference>
<keyword evidence="1" id="KW-0472">Membrane</keyword>
<feature type="transmembrane region" description="Helical" evidence="1">
    <location>
        <begin position="37"/>
        <end position="58"/>
    </location>
</feature>
<keyword evidence="3" id="KW-1185">Reference proteome</keyword>
<organism evidence="2 3">
    <name type="scientific">Velocimicrobium porci</name>
    <dbReference type="NCBI Taxonomy" id="2606634"/>
    <lineage>
        <taxon>Bacteria</taxon>
        <taxon>Bacillati</taxon>
        <taxon>Bacillota</taxon>
        <taxon>Clostridia</taxon>
        <taxon>Lachnospirales</taxon>
        <taxon>Lachnospiraceae</taxon>
        <taxon>Velocimicrobium</taxon>
    </lineage>
</organism>
<name>A0A6L5Y3V0_9FIRM</name>
<evidence type="ECO:0000256" key="1">
    <source>
        <dbReference type="SAM" id="Phobius"/>
    </source>
</evidence>